<protein>
    <submittedName>
        <fullName evidence="3">Interaptin-like</fullName>
    </submittedName>
</protein>
<reference evidence="3" key="1">
    <citation type="submission" date="2025-08" db="UniProtKB">
        <authorList>
            <consortium name="RefSeq"/>
        </authorList>
    </citation>
    <scope>IDENTIFICATION</scope>
    <source>
        <tissue evidence="3">Testes</tissue>
    </source>
</reference>
<gene>
    <name evidence="3" type="primary">LOC102804861</name>
</gene>
<dbReference type="RefSeq" id="XP_006820594.1">
    <property type="nucleotide sequence ID" value="XM_006820531.1"/>
</dbReference>
<dbReference type="GeneID" id="102804861"/>
<accession>A0ABM0MKQ3</accession>
<organism evidence="2 3">
    <name type="scientific">Saccoglossus kowalevskii</name>
    <name type="common">Acorn worm</name>
    <dbReference type="NCBI Taxonomy" id="10224"/>
    <lineage>
        <taxon>Eukaryota</taxon>
        <taxon>Metazoa</taxon>
        <taxon>Hemichordata</taxon>
        <taxon>Enteropneusta</taxon>
        <taxon>Harrimaniidae</taxon>
        <taxon>Saccoglossus</taxon>
    </lineage>
</organism>
<proteinExistence type="predicted"/>
<dbReference type="Proteomes" id="UP000694865">
    <property type="component" value="Unplaced"/>
</dbReference>
<name>A0ABM0MKQ3_SACKO</name>
<feature type="region of interest" description="Disordered" evidence="1">
    <location>
        <begin position="609"/>
        <end position="633"/>
    </location>
</feature>
<evidence type="ECO:0000313" key="2">
    <source>
        <dbReference type="Proteomes" id="UP000694865"/>
    </source>
</evidence>
<evidence type="ECO:0000256" key="1">
    <source>
        <dbReference type="SAM" id="MobiDB-lite"/>
    </source>
</evidence>
<dbReference type="PANTHER" id="PTHR45615">
    <property type="entry name" value="MYOSIN HEAVY CHAIN, NON-MUSCLE"/>
    <property type="match status" value="1"/>
</dbReference>
<dbReference type="Gene3D" id="1.10.287.1490">
    <property type="match status" value="1"/>
</dbReference>
<evidence type="ECO:0000313" key="3">
    <source>
        <dbReference type="RefSeq" id="XP_006820594.1"/>
    </source>
</evidence>
<dbReference type="PANTHER" id="PTHR45615:SF40">
    <property type="entry name" value="MYOSIN HEAVY CHAIN, NON-MUSCLE"/>
    <property type="match status" value="1"/>
</dbReference>
<feature type="compositionally biased region" description="Basic and acidic residues" evidence="1">
    <location>
        <begin position="615"/>
        <end position="633"/>
    </location>
</feature>
<sequence length="1032" mass="118911">MTSTRTITEQDNSRVNRIANEMKTSTNPVCRLNRILSTGFDTGIQIRCANSNIYMTRGFSDQFINDFQEIDPSVFILDSDKELLAQYKELLKVYKNLRGKWSLNLPRATFNHCVYMLVLGGGFLMSSNQSCTKPLVAFDVKKEQIRVKKYFKAVCYGRMQSLPGDQSYNLIYDAENKIDVIRSYVKVRSDVHAFTAYSACNFINKQIDMLSTEDSEADDELTSSDIKKIEELVKQLGSLQDERLEISNENEQLKERVEVLSRDKNDQQVSREQLESEVSHSHSALETANKAMQEFVVRSQNTEQLNETLQQQLSETTVKLRERDEMLLNLNQQIENQQQLIAHQGSLRESYETECNHQQDTLTNYEKTIERLTNEQLIMTRRLDGEHLQAREKIKSLETANKELALRILQYETDVLQKELDSKQTIDSLDTTNRQLEREFNSLKTENQQFKSKLVSLETTNRELHERIKEREQQLEIEVNSCKELSVRNNDKQERQIKQLEGKVEEQNTLITTFNRNADIVTAEKESLQDRVAGLQEELRNSRSRLNDTGKRLTDDERKIKQIEVENASLRGKVEEQNTLITTLNRNADIMTVSVAKKDSRIQGLQERVAGLQEESSRSRLSNDDTGKQITDDESRMKKQLEVENASLRGKVEEQNTLITTLNRNADIMTVSVAKKDSRIQGLQERVAGLQEESRNMSRLNDTGKQLTDDESQMKQLEVENASLRGKVEEQNTRITTLNSNADIMTVSVAKKDSRIQGLQERVLVLENENETCKHRYDDEIRQLKRDLDKFQSTESREKRHEKAHELQTDTLRTLINKQNSVEIERLKKELDECRRKIENAKVNKNELCSQHDDLLKQNMELEKSKFEIEALRQSNMQLSDKLTSQKRAIEKYHDHILGNHRPNGGGDDDDDDDAVELLRETASKCARGTSSEVLKFYPVVIPHDVNGCTGTMFRIILLLSLTPNVQFVKRNEAMIPLCFFATPGVALKFDDGLAKYVIVIKKRESLTSLVECVRSILRHNVTNDTSQITVS</sequence>
<keyword evidence="2" id="KW-1185">Reference proteome</keyword>